<accession>A0A3P3VNX8</accession>
<sequence length="512" mass="56342">MNARAQVYLLAMICIVIGLGLTIYKRIELGFPLLPGEQRPVWTVEAKVTFDAEDKPVKVSLALPNTGPGDIILSQDFTSPGYGFGWDGQGAERRAEWARREASGPQSIFYRLQLFHAAKNPAPPTSEAPEPPTAPEMDASTRTAINAVIDLVKERSSDNKTFTNELVRLINNPGSGMNLSSLLNAPHDSTIDKKVYLMLRVLATAGVPSRIVRGIKLEDGRRRVPLSELVEIHDGKHWVLFNPTTGETGHPENFLLWQRGGVSLLDVEGGSNSRVTFSIIENIRPAKAIAIAQGREQQATLVDFSIYSLPIEIQNTFKHILLVPIGALVVVLLRILVGIKTSGTFMPILIALALIQTTLFTGLAIFLIIVSIGLWIRSYLSNLNLLLVARISAVVIVVILLMAAMSILSNKLGLTQALTVTFFPMIILAWTIERMSILWEEDGPKEVVMQGGGSLLVAVIAYLAMTNRLVEHLTFNFPELLLVLLGIILLVGQYTGYRLSELRRFQPMVEGR</sequence>
<dbReference type="EMBL" id="QWEZ01000001">
    <property type="protein sequence ID" value="RRJ84057.1"/>
    <property type="molecule type" value="Genomic_DNA"/>
</dbReference>
<feature type="transmembrane region" description="Helical" evidence="2">
    <location>
        <begin position="414"/>
        <end position="435"/>
    </location>
</feature>
<evidence type="ECO:0000313" key="5">
    <source>
        <dbReference type="EMBL" id="RRJ84057.1"/>
    </source>
</evidence>
<evidence type="ECO:0000256" key="2">
    <source>
        <dbReference type="SAM" id="Phobius"/>
    </source>
</evidence>
<name>A0A3P3VNX8_9GAMM</name>
<dbReference type="Pfam" id="PF14402">
    <property type="entry name" value="7TM_transglut"/>
    <property type="match status" value="1"/>
</dbReference>
<evidence type="ECO:0000259" key="4">
    <source>
        <dbReference type="Pfam" id="PF14402"/>
    </source>
</evidence>
<evidence type="ECO:0000256" key="1">
    <source>
        <dbReference type="SAM" id="MobiDB-lite"/>
    </source>
</evidence>
<protein>
    <recommendedName>
        <fullName evidence="7">Gonadoliberin III</fullName>
    </recommendedName>
</protein>
<feature type="transmembrane region" description="Helical" evidence="2">
    <location>
        <begin position="6"/>
        <end position="24"/>
    </location>
</feature>
<dbReference type="InterPro" id="IPR025840">
    <property type="entry name" value="7TM_transglut"/>
</dbReference>
<feature type="transmembrane region" description="Helical" evidence="2">
    <location>
        <begin position="447"/>
        <end position="465"/>
    </location>
</feature>
<evidence type="ECO:0008006" key="7">
    <source>
        <dbReference type="Google" id="ProtNLM"/>
    </source>
</evidence>
<keyword evidence="2" id="KW-0472">Membrane</keyword>
<dbReference type="InterPro" id="IPR025838">
    <property type="entry name" value="Transglut_i_TM"/>
</dbReference>
<feature type="region of interest" description="Disordered" evidence="1">
    <location>
        <begin position="120"/>
        <end position="139"/>
    </location>
</feature>
<feature type="transmembrane region" description="Helical" evidence="2">
    <location>
        <begin position="345"/>
        <end position="375"/>
    </location>
</feature>
<organism evidence="5 6">
    <name type="scientific">Aestuariirhabdus litorea</name>
    <dbReference type="NCBI Taxonomy" id="2528527"/>
    <lineage>
        <taxon>Bacteria</taxon>
        <taxon>Pseudomonadati</taxon>
        <taxon>Pseudomonadota</taxon>
        <taxon>Gammaproteobacteria</taxon>
        <taxon>Oceanospirillales</taxon>
        <taxon>Aestuariirhabdaceae</taxon>
        <taxon>Aestuariirhabdus</taxon>
    </lineage>
</organism>
<dbReference type="AlphaFoldDB" id="A0A3P3VNX8"/>
<reference evidence="5 6" key="2">
    <citation type="submission" date="2018-12" db="EMBL/GenBank/DDBJ databases">
        <title>Simiduia agarivorans gen. nov., sp. nov., a marine, agarolytic bacterium isolated from shallow coastal water from Keelung, Taiwan.</title>
        <authorList>
            <person name="Shieh W.Y."/>
        </authorList>
    </citation>
    <scope>NUCLEOTIDE SEQUENCE [LARGE SCALE GENOMIC DNA]</scope>
    <source>
        <strain evidence="5 6">GTF-13</strain>
    </source>
</reference>
<dbReference type="RefSeq" id="WP_125014483.1">
    <property type="nucleotide sequence ID" value="NZ_QWEZ01000001.1"/>
</dbReference>
<feature type="compositionally biased region" description="Pro residues" evidence="1">
    <location>
        <begin position="121"/>
        <end position="134"/>
    </location>
</feature>
<feature type="transmembrane region" description="Helical" evidence="2">
    <location>
        <begin position="320"/>
        <end position="339"/>
    </location>
</feature>
<feature type="domain" description="Inactive transglutaminase fused to 7 transmembrane helices" evidence="3">
    <location>
        <begin position="24"/>
        <end position="184"/>
    </location>
</feature>
<keyword evidence="6" id="KW-1185">Reference proteome</keyword>
<evidence type="ECO:0000313" key="6">
    <source>
        <dbReference type="Proteomes" id="UP000280792"/>
    </source>
</evidence>
<keyword evidence="2" id="KW-1133">Transmembrane helix</keyword>
<keyword evidence="2" id="KW-0812">Transmembrane</keyword>
<dbReference type="Proteomes" id="UP000280792">
    <property type="component" value="Unassembled WGS sequence"/>
</dbReference>
<comment type="caution">
    <text evidence="5">The sequence shown here is derived from an EMBL/GenBank/DDBJ whole genome shotgun (WGS) entry which is preliminary data.</text>
</comment>
<dbReference type="Pfam" id="PF14400">
    <property type="entry name" value="Transglut_i_TM"/>
    <property type="match status" value="1"/>
</dbReference>
<evidence type="ECO:0000259" key="3">
    <source>
        <dbReference type="Pfam" id="PF14400"/>
    </source>
</evidence>
<feature type="domain" description="7 transmembrane helices usually fused to an inactive transglutaminase" evidence="4">
    <location>
        <begin position="263"/>
        <end position="508"/>
    </location>
</feature>
<proteinExistence type="predicted"/>
<reference evidence="5 6" key="1">
    <citation type="submission" date="2018-08" db="EMBL/GenBank/DDBJ databases">
        <authorList>
            <person name="Khan S.A."/>
        </authorList>
    </citation>
    <scope>NUCLEOTIDE SEQUENCE [LARGE SCALE GENOMIC DNA]</scope>
    <source>
        <strain evidence="5 6">GTF-13</strain>
    </source>
</reference>
<feature type="transmembrane region" description="Helical" evidence="2">
    <location>
        <begin position="387"/>
        <end position="408"/>
    </location>
</feature>
<gene>
    <name evidence="5" type="ORF">D0544_02750</name>
</gene>
<feature type="transmembrane region" description="Helical" evidence="2">
    <location>
        <begin position="477"/>
        <end position="497"/>
    </location>
</feature>